<evidence type="ECO:0000259" key="11">
    <source>
        <dbReference type="PROSITE" id="PS51217"/>
    </source>
</evidence>
<name>E3HCV1_ILYPC</name>
<evidence type="ECO:0000256" key="5">
    <source>
        <dbReference type="ARBA" id="ARBA00023235"/>
    </source>
</evidence>
<keyword evidence="5" id="KW-0413">Isomerase</keyword>
<dbReference type="KEGG" id="ipo:Ilyop_2245"/>
<dbReference type="PROSITE" id="PS51217">
    <property type="entry name" value="UVRD_HELICASE_CTER"/>
    <property type="match status" value="1"/>
</dbReference>
<dbReference type="InterPro" id="IPR000212">
    <property type="entry name" value="DNA_helicase_UvrD/REP"/>
</dbReference>
<dbReference type="InterPro" id="IPR027417">
    <property type="entry name" value="P-loop_NTPase"/>
</dbReference>
<evidence type="ECO:0000313" key="13">
    <source>
        <dbReference type="Proteomes" id="UP000006875"/>
    </source>
</evidence>
<proteinExistence type="predicted"/>
<evidence type="ECO:0000256" key="8">
    <source>
        <dbReference type="ARBA" id="ARBA00048988"/>
    </source>
</evidence>
<reference evidence="12 13" key="1">
    <citation type="journal article" date="2010" name="Stand. Genomic Sci.">
        <title>Complete genome sequence of Ilyobacter polytropus type strain (CuHbu1).</title>
        <authorList>
            <person name="Sikorski J."/>
            <person name="Chertkov O."/>
            <person name="Lapidus A."/>
            <person name="Nolan M."/>
            <person name="Lucas S."/>
            <person name="Del Rio T.G."/>
            <person name="Tice H."/>
            <person name="Cheng J.F."/>
            <person name="Tapia R."/>
            <person name="Han C."/>
            <person name="Goodwin L."/>
            <person name="Pitluck S."/>
            <person name="Liolios K."/>
            <person name="Ivanova N."/>
            <person name="Mavromatis K."/>
            <person name="Mikhailova N."/>
            <person name="Pati A."/>
            <person name="Chen A."/>
            <person name="Palaniappan K."/>
            <person name="Land M."/>
            <person name="Hauser L."/>
            <person name="Chang Y.J."/>
            <person name="Jeffries C.D."/>
            <person name="Brambilla E."/>
            <person name="Yasawong M."/>
            <person name="Rohde M."/>
            <person name="Pukall R."/>
            <person name="Spring S."/>
            <person name="Goker M."/>
            <person name="Woyke T."/>
            <person name="Bristow J."/>
            <person name="Eisen J.A."/>
            <person name="Markowitz V."/>
            <person name="Hugenholtz P."/>
            <person name="Kyrpides N.C."/>
            <person name="Klenk H.P."/>
        </authorList>
    </citation>
    <scope>NUCLEOTIDE SEQUENCE [LARGE SCALE GENOMIC DNA]</scope>
    <source>
        <strain evidence="13">ATCC 51220 / DSM 2926 / LMG 16218 / CuHBu1</strain>
        <plasmid evidence="13">pILYOP01</plasmid>
    </source>
</reference>
<keyword evidence="13" id="KW-1185">Reference proteome</keyword>
<keyword evidence="2 9" id="KW-0378">Hydrolase</keyword>
<gene>
    <name evidence="12" type="ordered locus">Ilyop_2245</name>
</gene>
<dbReference type="Pfam" id="PF00580">
    <property type="entry name" value="UvrD-helicase"/>
    <property type="match status" value="1"/>
</dbReference>
<evidence type="ECO:0000256" key="2">
    <source>
        <dbReference type="ARBA" id="ARBA00022801"/>
    </source>
</evidence>
<evidence type="ECO:0000256" key="1">
    <source>
        <dbReference type="ARBA" id="ARBA00022741"/>
    </source>
</evidence>
<feature type="domain" description="UvrD-like helicase ATP-binding" evidence="10">
    <location>
        <begin position="1"/>
        <end position="442"/>
    </location>
</feature>
<dbReference type="PANTHER" id="PTHR11070">
    <property type="entry name" value="UVRD / RECB / PCRA DNA HELICASE FAMILY MEMBER"/>
    <property type="match status" value="1"/>
</dbReference>
<evidence type="ECO:0000313" key="12">
    <source>
        <dbReference type="EMBL" id="ADO84007.1"/>
    </source>
</evidence>
<dbReference type="PROSITE" id="PS51198">
    <property type="entry name" value="UVRD_HELICASE_ATP_BIND"/>
    <property type="match status" value="1"/>
</dbReference>
<dbReference type="GO" id="GO:0005829">
    <property type="term" value="C:cytosol"/>
    <property type="evidence" value="ECO:0007669"/>
    <property type="project" value="TreeGrafter"/>
</dbReference>
<comment type="catalytic activity">
    <reaction evidence="8">
        <text>ATP + H2O = ADP + phosphate + H(+)</text>
        <dbReference type="Rhea" id="RHEA:13065"/>
        <dbReference type="ChEBI" id="CHEBI:15377"/>
        <dbReference type="ChEBI" id="CHEBI:15378"/>
        <dbReference type="ChEBI" id="CHEBI:30616"/>
        <dbReference type="ChEBI" id="CHEBI:43474"/>
        <dbReference type="ChEBI" id="CHEBI:456216"/>
        <dbReference type="EC" id="5.6.2.4"/>
    </reaction>
</comment>
<dbReference type="Gene3D" id="3.40.50.300">
    <property type="entry name" value="P-loop containing nucleotide triphosphate hydrolases"/>
    <property type="match status" value="4"/>
</dbReference>
<dbReference type="RefSeq" id="WP_013388668.1">
    <property type="nucleotide sequence ID" value="NC_014633.1"/>
</dbReference>
<dbReference type="GO" id="GO:0003677">
    <property type="term" value="F:DNA binding"/>
    <property type="evidence" value="ECO:0007669"/>
    <property type="project" value="InterPro"/>
</dbReference>
<keyword evidence="12" id="KW-0614">Plasmid</keyword>
<accession>E3HCV1</accession>
<dbReference type="EC" id="5.6.2.4" evidence="7"/>
<feature type="binding site" evidence="9">
    <location>
        <begin position="9"/>
        <end position="16"/>
    </location>
    <ligand>
        <name>ATP</name>
        <dbReference type="ChEBI" id="CHEBI:30616"/>
    </ligand>
</feature>
<sequence length="1041" mass="122581">MKNRKILKASAGTGKTYRLSLEYIASLLLGENFQEIMVLTFTRKATGEIRERILSFLKEITTDGEDAQEIVENIKKLYPDLVVDTEKLVDVYSEIMKNKDRLKIHTIDSFTNIIFKKSIAPSLGIYSYEIIDDDRNKDFHLKILEKLLEKKTYFESFKDFLYENAEKDIEAYLKLIKNILNERWKFLLFKKKDRKAYDICNLVDLLDNMKTDIEEAGKIKSPSKVLIDGFKKAFKGYLSKNTQSEKLKFITENFKLFLKEDTFWVKSFINPTAKIKGTEKHVERIIEAYSLFKIELSRFIFNSKVIPYEKNLFDFVEFIFSVYDEMKFREKKFTHTDISTFTFKYFSDPRLSLVENNKVTDYFYQLTEGEIKTIFIDEFQDTSILQWKILRSITERANKVICVGDEKQSIYGWRGGEKDLFDKLPNIINGTSETLEKSYRSEKTIINFVNKFFSSLRDQYDEENKIWNYENVDYLQSKDNGFVQTVINCKDDDKSSFDAMIEILQQNVNNYNKVGIIARRNKDLIAISEKLAENHIPFIINSSGTLLEHRAVKGIFSLLKYLAYNEYIYLLEFMRSDIINIDDSELKELIVKRIEINEYLDGIRDKTDICKLQLGLIKGFRKKFLGVFQINTKDQKGRLDNLALSLIKDLGILEIFPTNSDVKNLLRFYEILKEYRSIEDFLAYAEENPDGDKLKQVAVEEINAVNIMSIHKSKGLEFETEFFYHPLSTRKFPDTGLKFYLKMDDTYENTKDYLLTNASYKSILNFLNMDFVEENNVKDEMEEINNLYVAMTRPKKNLITFIDAGIERKKLIEKENKILNGLKNAMGSEDNENLDMKSIGFFRESPIETVFSQDKKISFNQELDNYIVDTDILMENSVKKKNFSYNMSLDQEFKRKSGSAVHYFLENIKYLTPEELQKSQKITLAKYGNMLGERMMANIFEGTGIKKFFRDNSWIFSKDWDHIHREFKILDENNSVRRIDRLMIKEAKDKNPGKIVIVDYKTGEKDEKQMSIYENSIRNLLKKDDLEKLYEIECHFLFLDL</sequence>
<keyword evidence="4 9" id="KW-0067">ATP-binding</keyword>
<evidence type="ECO:0000256" key="7">
    <source>
        <dbReference type="ARBA" id="ARBA00034808"/>
    </source>
</evidence>
<dbReference type="Pfam" id="PF13361">
    <property type="entry name" value="UvrD_C"/>
    <property type="match status" value="1"/>
</dbReference>
<evidence type="ECO:0000256" key="3">
    <source>
        <dbReference type="ARBA" id="ARBA00022806"/>
    </source>
</evidence>
<feature type="domain" description="UvrD-like helicase C-terminal" evidence="11">
    <location>
        <begin position="443"/>
        <end position="715"/>
    </location>
</feature>
<dbReference type="InterPro" id="IPR014017">
    <property type="entry name" value="DNA_helicase_UvrD-like_C"/>
</dbReference>
<evidence type="ECO:0000256" key="6">
    <source>
        <dbReference type="ARBA" id="ARBA00034617"/>
    </source>
</evidence>
<dbReference type="GO" id="GO:0005524">
    <property type="term" value="F:ATP binding"/>
    <property type="evidence" value="ECO:0007669"/>
    <property type="project" value="UniProtKB-UniRule"/>
</dbReference>
<dbReference type="OrthoDB" id="9810135at2"/>
<evidence type="ECO:0000259" key="10">
    <source>
        <dbReference type="PROSITE" id="PS51198"/>
    </source>
</evidence>
<comment type="catalytic activity">
    <reaction evidence="6">
        <text>Couples ATP hydrolysis with the unwinding of duplex DNA by translocating in the 3'-5' direction.</text>
        <dbReference type="EC" id="5.6.2.4"/>
    </reaction>
</comment>
<dbReference type="PANTHER" id="PTHR11070:SF67">
    <property type="entry name" value="DNA 3'-5' HELICASE"/>
    <property type="match status" value="1"/>
</dbReference>
<dbReference type="Proteomes" id="UP000006875">
    <property type="component" value="Plasmid pILYOP01"/>
</dbReference>
<dbReference type="EMBL" id="CP002282">
    <property type="protein sequence ID" value="ADO84007.1"/>
    <property type="molecule type" value="Genomic_DNA"/>
</dbReference>
<geneLocation type="plasmid" evidence="12 13">
    <name>pILYOP01</name>
</geneLocation>
<dbReference type="GO" id="GO:0016887">
    <property type="term" value="F:ATP hydrolysis activity"/>
    <property type="evidence" value="ECO:0007669"/>
    <property type="project" value="RHEA"/>
</dbReference>
<evidence type="ECO:0000256" key="9">
    <source>
        <dbReference type="PROSITE-ProRule" id="PRU00560"/>
    </source>
</evidence>
<keyword evidence="3 9" id="KW-0347">Helicase</keyword>
<dbReference type="SUPFAM" id="SSF52540">
    <property type="entry name" value="P-loop containing nucleoside triphosphate hydrolases"/>
    <property type="match status" value="1"/>
</dbReference>
<organism evidence="12 13">
    <name type="scientific">Ilyobacter polytropus (strain ATCC 51220 / DSM 2926 / LMG 16218 / CuHBu1)</name>
    <dbReference type="NCBI Taxonomy" id="572544"/>
    <lineage>
        <taxon>Bacteria</taxon>
        <taxon>Fusobacteriati</taxon>
        <taxon>Fusobacteriota</taxon>
        <taxon>Fusobacteriia</taxon>
        <taxon>Fusobacteriales</taxon>
        <taxon>Fusobacteriaceae</taxon>
        <taxon>Ilyobacter</taxon>
    </lineage>
</organism>
<dbReference type="HOGENOM" id="CLU_009386_0_0_0"/>
<keyword evidence="1 9" id="KW-0547">Nucleotide-binding</keyword>
<dbReference type="GO" id="GO:0000725">
    <property type="term" value="P:recombinational repair"/>
    <property type="evidence" value="ECO:0007669"/>
    <property type="project" value="TreeGrafter"/>
</dbReference>
<dbReference type="AlphaFoldDB" id="E3HCV1"/>
<dbReference type="GO" id="GO:0043138">
    <property type="term" value="F:3'-5' DNA helicase activity"/>
    <property type="evidence" value="ECO:0007669"/>
    <property type="project" value="UniProtKB-EC"/>
</dbReference>
<dbReference type="InterPro" id="IPR014016">
    <property type="entry name" value="UvrD-like_ATP-bd"/>
</dbReference>
<evidence type="ECO:0000256" key="4">
    <source>
        <dbReference type="ARBA" id="ARBA00022840"/>
    </source>
</evidence>
<protein>
    <recommendedName>
        <fullName evidence="7">DNA 3'-5' helicase</fullName>
        <ecNumber evidence="7">5.6.2.4</ecNumber>
    </recommendedName>
</protein>